<comment type="similarity">
    <text evidence="2">Belongs to the peptidase A22B family.</text>
</comment>
<feature type="transmembrane region" description="Helical" evidence="9">
    <location>
        <begin position="443"/>
        <end position="461"/>
    </location>
</feature>
<keyword evidence="4" id="KW-0378">Hydrolase</keyword>
<keyword evidence="5" id="KW-0256">Endoplasmic reticulum</keyword>
<dbReference type="AlphaFoldDB" id="A0AAN7ZVM6"/>
<organism evidence="10 11">
    <name type="scientific">Elasticomyces elasticus</name>
    <dbReference type="NCBI Taxonomy" id="574655"/>
    <lineage>
        <taxon>Eukaryota</taxon>
        <taxon>Fungi</taxon>
        <taxon>Dikarya</taxon>
        <taxon>Ascomycota</taxon>
        <taxon>Pezizomycotina</taxon>
        <taxon>Dothideomycetes</taxon>
        <taxon>Dothideomycetidae</taxon>
        <taxon>Mycosphaerellales</taxon>
        <taxon>Teratosphaeriaceae</taxon>
        <taxon>Elasticomyces</taxon>
    </lineage>
</organism>
<evidence type="ECO:0000313" key="11">
    <source>
        <dbReference type="Proteomes" id="UP001310594"/>
    </source>
</evidence>
<reference evidence="10" key="1">
    <citation type="submission" date="2023-08" db="EMBL/GenBank/DDBJ databases">
        <title>Black Yeasts Isolated from many extreme environments.</title>
        <authorList>
            <person name="Coleine C."/>
            <person name="Stajich J.E."/>
            <person name="Selbmann L."/>
        </authorList>
    </citation>
    <scope>NUCLEOTIDE SEQUENCE</scope>
    <source>
        <strain evidence="10">CCFEE 5810</strain>
    </source>
</reference>
<evidence type="ECO:0000256" key="7">
    <source>
        <dbReference type="ARBA" id="ARBA00023136"/>
    </source>
</evidence>
<dbReference type="EMBL" id="JAVRQU010000003">
    <property type="protein sequence ID" value="KAK5705326.1"/>
    <property type="molecule type" value="Genomic_DNA"/>
</dbReference>
<feature type="transmembrane region" description="Helical" evidence="9">
    <location>
        <begin position="21"/>
        <end position="39"/>
    </location>
</feature>
<feature type="transmembrane region" description="Helical" evidence="9">
    <location>
        <begin position="415"/>
        <end position="437"/>
    </location>
</feature>
<feature type="region of interest" description="Disordered" evidence="8">
    <location>
        <begin position="522"/>
        <end position="560"/>
    </location>
</feature>
<evidence type="ECO:0000256" key="5">
    <source>
        <dbReference type="ARBA" id="ARBA00022824"/>
    </source>
</evidence>
<dbReference type="GO" id="GO:0006465">
    <property type="term" value="P:signal peptide processing"/>
    <property type="evidence" value="ECO:0007669"/>
    <property type="project" value="TreeGrafter"/>
</dbReference>
<dbReference type="InterPro" id="IPR006639">
    <property type="entry name" value="Preselin/SPP"/>
</dbReference>
<dbReference type="GO" id="GO:0042500">
    <property type="term" value="F:aspartic endopeptidase activity, intramembrane cleaving"/>
    <property type="evidence" value="ECO:0007669"/>
    <property type="project" value="InterPro"/>
</dbReference>
<keyword evidence="7 9" id="KW-0472">Membrane</keyword>
<dbReference type="GO" id="GO:0098554">
    <property type="term" value="C:cytoplasmic side of endoplasmic reticulum membrane"/>
    <property type="evidence" value="ECO:0007669"/>
    <property type="project" value="TreeGrafter"/>
</dbReference>
<feature type="transmembrane region" description="Helical" evidence="9">
    <location>
        <begin position="112"/>
        <end position="130"/>
    </location>
</feature>
<dbReference type="SMART" id="SM00730">
    <property type="entry name" value="PSN"/>
    <property type="match status" value="1"/>
</dbReference>
<proteinExistence type="inferred from homology"/>
<dbReference type="GO" id="GO:0033619">
    <property type="term" value="P:membrane protein proteolysis"/>
    <property type="evidence" value="ECO:0007669"/>
    <property type="project" value="TreeGrafter"/>
</dbReference>
<sequence length="580" mass="63993">MDLQQLLEAASTHLQKERHLLPMYLHLIVSALFPIYAGAHASLSRPASAAKPAKKSKDTAQADADAGDEEEEEEVVQQMEGMSARDALIYPVVAAITLGGLYFLITKYGANAINLIFGWYFSIAGVFSVAKLVSDAAIVSIGFIFPTYFARYGRLYKVEASKRKAVAEGAEKGLDSPIPFVPAWTKTFYDAVWNIRAAIKQRYTVRIRTSDSDDKTHFTAIHVVGVIAGIAASLYANLVAKPWYLTNLQGFAVCYTAFQMLSPTSFTTGSLLLAGLFCYDVWAVFFTPLMVTVAKNLDQPIKLVFPRPEEAVQKQVQVPFLPPAPKTQYSMLGLGDIVLPGIMIALALRFDLHLFYLAKQRKASTIDSKSEEPETAIEKAPYVSTTGNFGDRFWTARLPSSARPAKLNASFPKPYFYASMVGYIIGMLTTLIVMGVFQHAQPALLYLVPGVLVSLWGTALVRGEIKTMWEFSEAVEEPEIGEDKAKVTDEDVPNLDSWQAWVDMWNSVLCFLGLRETAKSPKGMKTEAVKGEKDATDTKNEDVPKKNKSHDDDPVVFSFSITRYQRTSSSTGDGEKIKAS</sequence>
<feature type="transmembrane region" description="Helical" evidence="9">
    <location>
        <begin position="329"/>
        <end position="352"/>
    </location>
</feature>
<feature type="transmembrane region" description="Helical" evidence="9">
    <location>
        <begin position="216"/>
        <end position="236"/>
    </location>
</feature>
<evidence type="ECO:0000256" key="3">
    <source>
        <dbReference type="ARBA" id="ARBA00022692"/>
    </source>
</evidence>
<evidence type="ECO:0000256" key="4">
    <source>
        <dbReference type="ARBA" id="ARBA00022801"/>
    </source>
</evidence>
<gene>
    <name evidence="10" type="ORF">LTR97_002444</name>
</gene>
<accession>A0AAN7ZVM6</accession>
<dbReference type="PANTHER" id="PTHR12174">
    <property type="entry name" value="SIGNAL PEPTIDE PEPTIDASE"/>
    <property type="match status" value="1"/>
</dbReference>
<dbReference type="InterPro" id="IPR007369">
    <property type="entry name" value="Peptidase_A22B_SPP"/>
</dbReference>
<comment type="caution">
    <text evidence="10">The sequence shown here is derived from an EMBL/GenBank/DDBJ whole genome shotgun (WGS) entry which is preliminary data.</text>
</comment>
<keyword evidence="3 9" id="KW-0812">Transmembrane</keyword>
<feature type="compositionally biased region" description="Basic and acidic residues" evidence="8">
    <location>
        <begin position="522"/>
        <end position="553"/>
    </location>
</feature>
<evidence type="ECO:0000256" key="9">
    <source>
        <dbReference type="SAM" id="Phobius"/>
    </source>
</evidence>
<protein>
    <submittedName>
        <fullName evidence="10">Uncharacterized protein</fullName>
    </submittedName>
</protein>
<evidence type="ECO:0000256" key="2">
    <source>
        <dbReference type="ARBA" id="ARBA00006859"/>
    </source>
</evidence>
<evidence type="ECO:0000256" key="6">
    <source>
        <dbReference type="ARBA" id="ARBA00022989"/>
    </source>
</evidence>
<evidence type="ECO:0000313" key="10">
    <source>
        <dbReference type="EMBL" id="KAK5705326.1"/>
    </source>
</evidence>
<comment type="subcellular location">
    <subcellularLocation>
        <location evidence="1">Endoplasmic reticulum membrane</location>
        <topology evidence="1">Multi-pass membrane protein</topology>
    </subcellularLocation>
</comment>
<evidence type="ECO:0000256" key="8">
    <source>
        <dbReference type="SAM" id="MobiDB-lite"/>
    </source>
</evidence>
<feature type="transmembrane region" description="Helical" evidence="9">
    <location>
        <begin position="136"/>
        <end position="153"/>
    </location>
</feature>
<feature type="transmembrane region" description="Helical" evidence="9">
    <location>
        <begin position="87"/>
        <end position="105"/>
    </location>
</feature>
<dbReference type="GO" id="GO:0098553">
    <property type="term" value="C:lumenal side of endoplasmic reticulum membrane"/>
    <property type="evidence" value="ECO:0007669"/>
    <property type="project" value="TreeGrafter"/>
</dbReference>
<dbReference type="Proteomes" id="UP001310594">
    <property type="component" value="Unassembled WGS sequence"/>
</dbReference>
<feature type="transmembrane region" description="Helical" evidence="9">
    <location>
        <begin position="270"/>
        <end position="291"/>
    </location>
</feature>
<feature type="region of interest" description="Disordered" evidence="8">
    <location>
        <begin position="50"/>
        <end position="72"/>
    </location>
</feature>
<dbReference type="Pfam" id="PF04258">
    <property type="entry name" value="Peptidase_A22B"/>
    <property type="match status" value="1"/>
</dbReference>
<keyword evidence="6 9" id="KW-1133">Transmembrane helix</keyword>
<dbReference type="PANTHER" id="PTHR12174:SF23">
    <property type="entry name" value="MINOR HISTOCOMPATIBILITY ANTIGEN H13"/>
    <property type="match status" value="1"/>
</dbReference>
<name>A0AAN7ZVM6_9PEZI</name>
<evidence type="ECO:0000256" key="1">
    <source>
        <dbReference type="ARBA" id="ARBA00004477"/>
    </source>
</evidence>